<feature type="transmembrane region" description="Helical" evidence="1">
    <location>
        <begin position="60"/>
        <end position="79"/>
    </location>
</feature>
<dbReference type="EMBL" id="GL870876">
    <property type="protein sequence ID" value="EIJ89265.1"/>
    <property type="molecule type" value="Genomic_DNA"/>
</dbReference>
<keyword evidence="1" id="KW-0812">Transmembrane</keyword>
<dbReference type="AlphaFoldDB" id="I3EJ68"/>
<proteinExistence type="predicted"/>
<sequence length="209" mass="23609">MTSSIEDKTRIFPNKLSGVRRAIYASNILACINVVLFTYLGINQGMSYIKAGYSTENINIYIALAIAMIMGIAGEYTVIKEQVKKNIYYIENPFNIFVWDNSGFFEIIMGAMSTSLATVLIYAFYNQKAFLQGASGLCIIMATATCMYNAYLYHMIRKNFVHQYNYVLNIYLNNLLLLGGVSLLFFSISFLFNILLFTNGILHVTITSN</sequence>
<evidence type="ECO:0000313" key="2">
    <source>
        <dbReference type="EMBL" id="EIJ89265.1"/>
    </source>
</evidence>
<evidence type="ECO:0000256" key="1">
    <source>
        <dbReference type="SAM" id="Phobius"/>
    </source>
</evidence>
<feature type="transmembrane region" description="Helical" evidence="1">
    <location>
        <begin position="175"/>
        <end position="197"/>
    </location>
</feature>
<dbReference type="InParanoid" id="I3EJ68"/>
<dbReference type="Proteomes" id="UP000002872">
    <property type="component" value="Unassembled WGS sequence"/>
</dbReference>
<reference evidence="2" key="1">
    <citation type="submission" date="2011-01" db="EMBL/GenBank/DDBJ databases">
        <title>The Genome Sequence of Nematocida parisii strain ERTm3.</title>
        <authorList>
            <consortium name="The Broad Institute Genome Sequencing Platform"/>
            <consortium name="The Broad Institute Genome Sequencing Center for Infectious Disease"/>
            <person name="Cuomo C."/>
            <person name="Troemel E."/>
            <person name="Young S.K."/>
            <person name="Zeng Q."/>
            <person name="Gargeya S."/>
            <person name="Fitzgerald M."/>
            <person name="Haas B."/>
            <person name="Abouelleil A."/>
            <person name="Alvarado L."/>
            <person name="Arachchi H.M."/>
            <person name="Berlin A."/>
            <person name="Chapman S.B."/>
            <person name="Gearin G."/>
            <person name="Goldberg J."/>
            <person name="Griggs A."/>
            <person name="Gujja S."/>
            <person name="Hansen M."/>
            <person name="Heiman D."/>
            <person name="Howarth C."/>
            <person name="Larimer J."/>
            <person name="Lui A."/>
            <person name="MacDonald P.J.P."/>
            <person name="McCowen C."/>
            <person name="Montmayeur A."/>
            <person name="Murphy C."/>
            <person name="Neiman D."/>
            <person name="Pearson M."/>
            <person name="Priest M."/>
            <person name="Roberts A."/>
            <person name="Saif S."/>
            <person name="Shea T."/>
            <person name="Sisk P."/>
            <person name="Stolte C."/>
            <person name="Sykes S."/>
            <person name="Wortman J."/>
            <person name="Nusbaum C."/>
            <person name="Birren B."/>
        </authorList>
    </citation>
    <scope>NUCLEOTIDE SEQUENCE</scope>
    <source>
        <strain evidence="2">ERTm3</strain>
    </source>
</reference>
<dbReference type="HOGENOM" id="CLU_1315722_0_0_1"/>
<dbReference type="VEuPathDB" id="MicrosporidiaDB:NEQG_00035"/>
<evidence type="ECO:0000313" key="3">
    <source>
        <dbReference type="Proteomes" id="UP000002872"/>
    </source>
</evidence>
<keyword evidence="3" id="KW-1185">Reference proteome</keyword>
<feature type="transmembrane region" description="Helical" evidence="1">
    <location>
        <begin position="21"/>
        <end position="40"/>
    </location>
</feature>
<feature type="transmembrane region" description="Helical" evidence="1">
    <location>
        <begin position="104"/>
        <end position="125"/>
    </location>
</feature>
<gene>
    <name evidence="2" type="ORF">NEQG_00035</name>
</gene>
<name>I3EJ68_NEMP3</name>
<dbReference type="OrthoDB" id="10357236at2759"/>
<accession>I3EJ68</accession>
<protein>
    <submittedName>
        <fullName evidence="2">Uncharacterized protein</fullName>
    </submittedName>
</protein>
<organism evidence="2 3">
    <name type="scientific">Nematocida parisii (strain ERTm3)</name>
    <name type="common">Nematode killer fungus</name>
    <dbReference type="NCBI Taxonomy" id="935791"/>
    <lineage>
        <taxon>Eukaryota</taxon>
        <taxon>Fungi</taxon>
        <taxon>Fungi incertae sedis</taxon>
        <taxon>Microsporidia</taxon>
        <taxon>Nematocida</taxon>
    </lineage>
</organism>
<feature type="transmembrane region" description="Helical" evidence="1">
    <location>
        <begin position="131"/>
        <end position="154"/>
    </location>
</feature>
<keyword evidence="1" id="KW-1133">Transmembrane helix</keyword>
<keyword evidence="1" id="KW-0472">Membrane</keyword>